<evidence type="ECO:0000313" key="1">
    <source>
        <dbReference type="EMBL" id="VEL11012.1"/>
    </source>
</evidence>
<name>A0A448WG79_9PLAT</name>
<gene>
    <name evidence="1" type="ORF">PXEA_LOCUS4452</name>
</gene>
<dbReference type="AlphaFoldDB" id="A0A448WG79"/>
<accession>A0A448WG79</accession>
<proteinExistence type="predicted"/>
<protein>
    <submittedName>
        <fullName evidence="1">Uncharacterized protein</fullName>
    </submittedName>
</protein>
<dbReference type="EMBL" id="CAAALY010010596">
    <property type="protein sequence ID" value="VEL11012.1"/>
    <property type="molecule type" value="Genomic_DNA"/>
</dbReference>
<organism evidence="1 2">
    <name type="scientific">Protopolystoma xenopodis</name>
    <dbReference type="NCBI Taxonomy" id="117903"/>
    <lineage>
        <taxon>Eukaryota</taxon>
        <taxon>Metazoa</taxon>
        <taxon>Spiralia</taxon>
        <taxon>Lophotrochozoa</taxon>
        <taxon>Platyhelminthes</taxon>
        <taxon>Monogenea</taxon>
        <taxon>Polyopisthocotylea</taxon>
        <taxon>Polystomatidea</taxon>
        <taxon>Polystomatidae</taxon>
        <taxon>Protopolystoma</taxon>
    </lineage>
</organism>
<dbReference type="Proteomes" id="UP000784294">
    <property type="component" value="Unassembled WGS sequence"/>
</dbReference>
<comment type="caution">
    <text evidence="1">The sequence shown here is derived from an EMBL/GenBank/DDBJ whole genome shotgun (WGS) entry which is preliminary data.</text>
</comment>
<reference evidence="1" key="1">
    <citation type="submission" date="2018-11" db="EMBL/GenBank/DDBJ databases">
        <authorList>
            <consortium name="Pathogen Informatics"/>
        </authorList>
    </citation>
    <scope>NUCLEOTIDE SEQUENCE</scope>
</reference>
<keyword evidence="2" id="KW-1185">Reference proteome</keyword>
<evidence type="ECO:0000313" key="2">
    <source>
        <dbReference type="Proteomes" id="UP000784294"/>
    </source>
</evidence>
<sequence>MFSSPICTSGCLKDLHLIELAMGTCTALRTSKHRRYRFTLEPERTYAHTTRSQDSPTVNLSGLISRYEPLVLASLQTDTSFGLSDLTMLHLVKKSTVEALQAAG</sequence>